<reference evidence="4 5" key="1">
    <citation type="submission" date="2018-05" db="EMBL/GenBank/DDBJ databases">
        <title>Genomic Encyclopedia of Type Strains, Phase IV (KMG-IV): sequencing the most valuable type-strain genomes for metagenomic binning, comparative biology and taxonomic classification.</title>
        <authorList>
            <person name="Goeker M."/>
        </authorList>
    </citation>
    <scope>NUCLEOTIDE SEQUENCE [LARGE SCALE GENOMIC DNA]</scope>
    <source>
        <strain evidence="4 5">JC118</strain>
    </source>
</reference>
<comment type="caution">
    <text evidence="4">The sequence shown here is derived from an EMBL/GenBank/DDBJ whole genome shotgun (WGS) entry which is preliminary data.</text>
</comment>
<dbReference type="PANTHER" id="PTHR30576:SF0">
    <property type="entry name" value="UNDECAPRENYL-PHOSPHATE N-ACETYLGALACTOSAMINYL 1-PHOSPHATE TRANSFERASE-RELATED"/>
    <property type="match status" value="1"/>
</dbReference>
<comment type="similarity">
    <text evidence="1">Belongs to the bacterial sugar transferase family.</text>
</comment>
<keyword evidence="2" id="KW-0472">Membrane</keyword>
<dbReference type="EMBL" id="QJKH01000003">
    <property type="protein sequence ID" value="PXX80616.1"/>
    <property type="molecule type" value="Genomic_DNA"/>
</dbReference>
<dbReference type="GO" id="GO:0016780">
    <property type="term" value="F:phosphotransferase activity, for other substituted phosphate groups"/>
    <property type="evidence" value="ECO:0007669"/>
    <property type="project" value="TreeGrafter"/>
</dbReference>
<feature type="transmembrane region" description="Helical" evidence="2">
    <location>
        <begin position="93"/>
        <end position="111"/>
    </location>
</feature>
<name>A0A318KY97_9FIRM</name>
<keyword evidence="5" id="KW-1185">Reference proteome</keyword>
<evidence type="ECO:0000313" key="4">
    <source>
        <dbReference type="EMBL" id="PXX80616.1"/>
    </source>
</evidence>
<evidence type="ECO:0000259" key="3">
    <source>
        <dbReference type="Pfam" id="PF02397"/>
    </source>
</evidence>
<proteinExistence type="inferred from homology"/>
<dbReference type="AlphaFoldDB" id="A0A318KY97"/>
<dbReference type="RefSeq" id="WP_110370593.1">
    <property type="nucleotide sequence ID" value="NZ_QJKH01000003.1"/>
</dbReference>
<organism evidence="4 5">
    <name type="scientific">Dielma fastidiosa</name>
    <dbReference type="NCBI Taxonomy" id="1034346"/>
    <lineage>
        <taxon>Bacteria</taxon>
        <taxon>Bacillati</taxon>
        <taxon>Bacillota</taxon>
        <taxon>Erysipelotrichia</taxon>
        <taxon>Erysipelotrichales</taxon>
        <taxon>Erysipelotrichaceae</taxon>
        <taxon>Dielma</taxon>
    </lineage>
</organism>
<dbReference type="Proteomes" id="UP000247612">
    <property type="component" value="Unassembled WGS sequence"/>
</dbReference>
<dbReference type="Pfam" id="PF02397">
    <property type="entry name" value="Bac_transf"/>
    <property type="match status" value="1"/>
</dbReference>
<evidence type="ECO:0000313" key="5">
    <source>
        <dbReference type="Proteomes" id="UP000247612"/>
    </source>
</evidence>
<evidence type="ECO:0000256" key="2">
    <source>
        <dbReference type="SAM" id="Phobius"/>
    </source>
</evidence>
<feature type="transmembrane region" description="Helical" evidence="2">
    <location>
        <begin position="26"/>
        <end position="44"/>
    </location>
</feature>
<feature type="transmembrane region" description="Helical" evidence="2">
    <location>
        <begin position="65"/>
        <end position="87"/>
    </location>
</feature>
<keyword evidence="2" id="KW-0812">Transmembrane</keyword>
<feature type="transmembrane region" description="Helical" evidence="2">
    <location>
        <begin position="230"/>
        <end position="257"/>
    </location>
</feature>
<keyword evidence="4" id="KW-0808">Transferase</keyword>
<dbReference type="PANTHER" id="PTHR30576">
    <property type="entry name" value="COLANIC BIOSYNTHESIS UDP-GLUCOSE LIPID CARRIER TRANSFERASE"/>
    <property type="match status" value="1"/>
</dbReference>
<feature type="domain" description="Bacterial sugar transferase" evidence="3">
    <location>
        <begin position="228"/>
        <end position="408"/>
    </location>
</feature>
<sequence>MSGWIDLLAQLIFITIFWEFGYGETIYYYFWGNVVIIMLALLELEVFKIINGGYQIAEKSRDEILFIHSLSSLISAPVLYLEISLIAYRFMNLLPLLLLIGTQLIWALIWSKAVDHYYQNRHGCKTLIHVGESGLALYEFRARADRFKIVDKLSSEAVDAERLKAVDGLLVEKISTAERYRLNQLCFELGREWYERCEIKDVLLSGDTVVVSDLLMSHQQKRKALLSKRVMDIVISMLLLIITSPLMGIAALCIYLEDGGPIFYRQRRYGQGNHCFEVIKLRSMRVNAEADGIARISDAEDQRVTKVGRILRRLRIDELPQLMNVLKGEMSLVGPRPERPELADEIIKRLPEFSYRTSVKAGLTGYAQVMGRYSSDIESKLAFDLYYIQKQTLMLDLLILMKTVMVIFEKHRSE</sequence>
<dbReference type="InterPro" id="IPR003362">
    <property type="entry name" value="Bact_transf"/>
</dbReference>
<gene>
    <name evidence="4" type="ORF">DES51_103212</name>
</gene>
<evidence type="ECO:0000256" key="1">
    <source>
        <dbReference type="ARBA" id="ARBA00006464"/>
    </source>
</evidence>
<protein>
    <submittedName>
        <fullName evidence="4">Lipopolysaccharide/colanic/teichoic acid biosynthesis glycosyltransferase</fullName>
    </submittedName>
</protein>
<accession>A0A318KY97</accession>
<keyword evidence="2" id="KW-1133">Transmembrane helix</keyword>
<dbReference type="STRING" id="1034346.GCA_000313565_01965"/>